<accession>A0ABS7PDB2</accession>
<evidence type="ECO:0000256" key="1">
    <source>
        <dbReference type="SAM" id="SignalP"/>
    </source>
</evidence>
<evidence type="ECO:0000313" key="3">
    <source>
        <dbReference type="EMBL" id="MBY8337050.1"/>
    </source>
</evidence>
<feature type="domain" description="DUF2147" evidence="2">
    <location>
        <begin position="30"/>
        <end position="140"/>
    </location>
</feature>
<evidence type="ECO:0000313" key="4">
    <source>
        <dbReference type="Proteomes" id="UP000759298"/>
    </source>
</evidence>
<sequence>MKKLLPAMLAGAAGLAALAVPALAADPIGGQWVTQDKDAVVTIGDCGGSVCGKITKFLKTPPGGADQRDIHNNDKSLRSRKLMGLPVLTGFRQDGDEWRGEIYDPKSGKTYRSVIQRKGPNKLEVKGCVTVFCQTQVWTRP</sequence>
<organism evidence="3 4">
    <name type="scientific">Alteriqipengyuania abyssalis</name>
    <dbReference type="NCBI Taxonomy" id="2860200"/>
    <lineage>
        <taxon>Bacteria</taxon>
        <taxon>Pseudomonadati</taxon>
        <taxon>Pseudomonadota</taxon>
        <taxon>Alphaproteobacteria</taxon>
        <taxon>Sphingomonadales</taxon>
        <taxon>Erythrobacteraceae</taxon>
        <taxon>Alteriqipengyuania</taxon>
    </lineage>
</organism>
<dbReference type="InterPro" id="IPR019223">
    <property type="entry name" value="DUF2147"/>
</dbReference>
<dbReference type="Gene3D" id="2.40.128.520">
    <property type="match status" value="1"/>
</dbReference>
<feature type="signal peptide" evidence="1">
    <location>
        <begin position="1"/>
        <end position="24"/>
    </location>
</feature>
<dbReference type="PANTHER" id="PTHR36919">
    <property type="entry name" value="BLR1215 PROTEIN"/>
    <property type="match status" value="1"/>
</dbReference>
<name>A0ABS7PDB2_9SPHN</name>
<protein>
    <submittedName>
        <fullName evidence="3">DUF2147 domain-containing protein</fullName>
    </submittedName>
</protein>
<keyword evidence="1" id="KW-0732">Signal</keyword>
<dbReference type="Pfam" id="PF09917">
    <property type="entry name" value="DUF2147"/>
    <property type="match status" value="1"/>
</dbReference>
<evidence type="ECO:0000259" key="2">
    <source>
        <dbReference type="Pfam" id="PF09917"/>
    </source>
</evidence>
<proteinExistence type="predicted"/>
<dbReference type="EMBL" id="JAHWXP010000002">
    <property type="protein sequence ID" value="MBY8337050.1"/>
    <property type="molecule type" value="Genomic_DNA"/>
</dbReference>
<keyword evidence="4" id="KW-1185">Reference proteome</keyword>
<dbReference type="Proteomes" id="UP000759298">
    <property type="component" value="Unassembled WGS sequence"/>
</dbReference>
<dbReference type="PANTHER" id="PTHR36919:SF2">
    <property type="entry name" value="BLL6627 PROTEIN"/>
    <property type="match status" value="1"/>
</dbReference>
<reference evidence="3 4" key="1">
    <citation type="submission" date="2021-07" db="EMBL/GenBank/DDBJ databases">
        <title>Alteriqipengyuania abyssalis NZ-12B nov, sp.nov isolated from deep sea sponge in pacific ocean.</title>
        <authorList>
            <person name="Tareen S."/>
            <person name="Wink J."/>
        </authorList>
    </citation>
    <scope>NUCLEOTIDE SEQUENCE [LARGE SCALE GENOMIC DNA]</scope>
    <source>
        <strain evidence="3 4">NZ-12B</strain>
    </source>
</reference>
<feature type="chain" id="PRO_5045290814" evidence="1">
    <location>
        <begin position="25"/>
        <end position="141"/>
    </location>
</feature>
<gene>
    <name evidence="3" type="ORF">KYN89_08305</name>
</gene>
<dbReference type="RefSeq" id="WP_222824633.1">
    <property type="nucleotide sequence ID" value="NZ_JAHWXP010000002.1"/>
</dbReference>
<comment type="caution">
    <text evidence="3">The sequence shown here is derived from an EMBL/GenBank/DDBJ whole genome shotgun (WGS) entry which is preliminary data.</text>
</comment>